<dbReference type="AlphaFoldDB" id="A1YVE0"/>
<dbReference type="Pfam" id="PF19448">
    <property type="entry name" value="DUF5986"/>
    <property type="match status" value="1"/>
</dbReference>
<name>A1YVE0_LACJH</name>
<dbReference type="EMBL" id="EF138834">
    <property type="protein sequence ID" value="ABM21423.1"/>
    <property type="molecule type" value="Genomic_DNA"/>
</dbReference>
<proteinExistence type="predicted"/>
<gene>
    <name evidence="1" type="ORF">ATCC11506LJ0034</name>
</gene>
<protein>
    <submittedName>
        <fullName evidence="1">Uncharacterized protein</fullName>
    </submittedName>
</protein>
<reference evidence="1" key="1">
    <citation type="journal article" date="2007" name="J. Bacteriol.">
        <title>Similarity and differences in the Lactobacillus acidophilus group identified by polyphasic analysis and comparative genomics.</title>
        <authorList>
            <person name="Berger B."/>
            <person name="Pridmore R.D."/>
            <person name="Barretto C."/>
            <person name="Delmas-Julien F."/>
            <person name="Schreiber K."/>
            <person name="Arigoni F."/>
            <person name="Brussow H."/>
        </authorList>
    </citation>
    <scope>NUCLEOTIDE SEQUENCE</scope>
    <source>
        <strain evidence="1">ATCC 11506</strain>
    </source>
</reference>
<evidence type="ECO:0000313" key="1">
    <source>
        <dbReference type="EMBL" id="ABM21423.1"/>
    </source>
</evidence>
<organism evidence="1">
    <name type="scientific">Lactobacillus johnsonii</name>
    <dbReference type="NCBI Taxonomy" id="33959"/>
    <lineage>
        <taxon>Bacteria</taxon>
        <taxon>Bacillati</taxon>
        <taxon>Bacillota</taxon>
        <taxon>Bacilli</taxon>
        <taxon>Lactobacillales</taxon>
        <taxon>Lactobacillaceae</taxon>
        <taxon>Lactobacillus</taxon>
    </lineage>
</organism>
<sequence length="241" mass="28296">MVIMRINEHIVKKICQAMNYTLLDFRTVYEQAISEVNDNGIRPALWAKRADILTHDFEPDEEIKVLHVKRGNLWQIDPVADLENGDLYVLMSRKNLKERIKEAKRKQFSTHYLYSLILKNSYIKVKQQEELALFPIYSKEEQEEHVAYRKEDCERILRNYNEKINRIVVIAVDYVAEIATTACAYVFDDKYNVFDSLDVSDYLLPAEYESTGSSVDKEKQVEIQQPIVKLKLRKKAKGNDK</sequence>
<dbReference type="InterPro" id="IPR046028">
    <property type="entry name" value="DUF5986"/>
</dbReference>
<accession>A1YVE0</accession>